<feature type="domain" description="Pyruvate kinase C-terminal" evidence="15">
    <location>
        <begin position="353"/>
        <end position="465"/>
    </location>
</feature>
<dbReference type="AlphaFoldDB" id="A0A6J5YS03"/>
<dbReference type="GO" id="GO:0005524">
    <property type="term" value="F:ATP binding"/>
    <property type="evidence" value="ECO:0007669"/>
    <property type="project" value="UniProtKB-KW"/>
</dbReference>
<keyword evidence="10" id="KW-0460">Magnesium</keyword>
<evidence type="ECO:0000313" key="16">
    <source>
        <dbReference type="EMBL" id="CAB4331668.1"/>
    </source>
</evidence>
<proteinExistence type="inferred from homology"/>
<dbReference type="InterPro" id="IPR015806">
    <property type="entry name" value="Pyrv_Knase_insert_dom_sf"/>
</dbReference>
<dbReference type="InterPro" id="IPR040442">
    <property type="entry name" value="Pyrv_kinase-like_dom_sf"/>
</dbReference>
<evidence type="ECO:0000256" key="1">
    <source>
        <dbReference type="ARBA" id="ARBA00001946"/>
    </source>
</evidence>
<keyword evidence="12" id="KW-0324">Glycolysis</keyword>
<dbReference type="Gene3D" id="3.20.20.60">
    <property type="entry name" value="Phosphoenolpyruvate-binding domains"/>
    <property type="match status" value="1"/>
</dbReference>
<dbReference type="InterPro" id="IPR036918">
    <property type="entry name" value="Pyrv_Knase_C_sf"/>
</dbReference>
<feature type="domain" description="Pyruvate kinase barrel" evidence="14">
    <location>
        <begin position="1"/>
        <end position="322"/>
    </location>
</feature>
<evidence type="ECO:0000256" key="9">
    <source>
        <dbReference type="ARBA" id="ARBA00022840"/>
    </source>
</evidence>
<dbReference type="NCBIfam" id="NF004886">
    <property type="entry name" value="PRK06247.1"/>
    <property type="match status" value="1"/>
</dbReference>
<evidence type="ECO:0000256" key="7">
    <source>
        <dbReference type="ARBA" id="ARBA00022741"/>
    </source>
</evidence>
<keyword evidence="13" id="KW-0670">Pyruvate</keyword>
<evidence type="ECO:0000256" key="2">
    <source>
        <dbReference type="ARBA" id="ARBA00004997"/>
    </source>
</evidence>
<dbReference type="Pfam" id="PF00224">
    <property type="entry name" value="PK"/>
    <property type="match status" value="1"/>
</dbReference>
<reference evidence="16" key="1">
    <citation type="submission" date="2020-05" db="EMBL/GenBank/DDBJ databases">
        <authorList>
            <person name="Chiriac C."/>
            <person name="Salcher M."/>
            <person name="Ghai R."/>
            <person name="Kavagutti S V."/>
        </authorList>
    </citation>
    <scope>NUCLEOTIDE SEQUENCE</scope>
</reference>
<sequence>MRRAKIVCTMGPAVESPEKVRELIDAGMNMARLNLSHGGYPEHQARLDQVRQAAKEAGVPVAILVDLQGPKIRLARFKAGPHELARGDIFTITTDDVEGSKERVGTTYKGLPGDCKAGDRILIDDGKVTVEVIEVKGNDVVTKVIEPGAVSNNKGINLPGVAVSVPALSEKDMDDLRWGLNAGADFIALSFVRSADDILDVHRIMDEVGIRIPVIAKIEKPQAVANLQEIVNAFDGIMVARGDLGVELPIEEVPLVQKHCIQLAREAAKPVIVATQMLDSMITNSRPTRAEATDCANAVLDGADALMLSGETSVGAFAIEAVQTMARIITHTEEGGMDMIRPMKSTPKTKGGAITKAATEVGAIVGAKYLVTFTQSGDSARRTARLRSPIPILAFTPEVGTYNRMALDWGVEPELTPMVKHTDEMVMQADTLLINSKRCKEGELVVIVAGSPPGIPGSTNAMRVHRVGDAVGGAAPAYR</sequence>
<dbReference type="UniPathway" id="UPA00109">
    <property type="reaction ID" value="UER00188"/>
</dbReference>
<evidence type="ECO:0000256" key="10">
    <source>
        <dbReference type="ARBA" id="ARBA00022842"/>
    </source>
</evidence>
<dbReference type="SUPFAM" id="SSF52935">
    <property type="entry name" value="PK C-terminal domain-like"/>
    <property type="match status" value="1"/>
</dbReference>
<evidence type="ECO:0000256" key="4">
    <source>
        <dbReference type="ARBA" id="ARBA00012142"/>
    </source>
</evidence>
<keyword evidence="5" id="KW-0808">Transferase</keyword>
<dbReference type="FunFam" id="3.40.1380.20:FF:000009">
    <property type="entry name" value="Pyruvate kinase"/>
    <property type="match status" value="1"/>
</dbReference>
<keyword evidence="9" id="KW-0067">ATP-binding</keyword>
<accession>A0A6J5YS03</accession>
<dbReference type="InterPro" id="IPR018209">
    <property type="entry name" value="Pyrv_Knase_AS"/>
</dbReference>
<name>A0A6J5YS03_9ZZZZ</name>
<dbReference type="NCBIfam" id="NF004978">
    <property type="entry name" value="PRK06354.1"/>
    <property type="match status" value="1"/>
</dbReference>
<keyword evidence="8" id="KW-0418">Kinase</keyword>
<dbReference type="SUPFAM" id="SSF50800">
    <property type="entry name" value="PK beta-barrel domain-like"/>
    <property type="match status" value="1"/>
</dbReference>
<evidence type="ECO:0000259" key="15">
    <source>
        <dbReference type="Pfam" id="PF02887"/>
    </source>
</evidence>
<dbReference type="Pfam" id="PF02887">
    <property type="entry name" value="PK_C"/>
    <property type="match status" value="1"/>
</dbReference>
<evidence type="ECO:0000256" key="3">
    <source>
        <dbReference type="ARBA" id="ARBA00008663"/>
    </source>
</evidence>
<evidence type="ECO:0000256" key="6">
    <source>
        <dbReference type="ARBA" id="ARBA00022723"/>
    </source>
</evidence>
<dbReference type="GO" id="GO:0000287">
    <property type="term" value="F:magnesium ion binding"/>
    <property type="evidence" value="ECO:0007669"/>
    <property type="project" value="InterPro"/>
</dbReference>
<dbReference type="FunFam" id="2.40.33.10:FF:000001">
    <property type="entry name" value="Pyruvate kinase"/>
    <property type="match status" value="1"/>
</dbReference>
<dbReference type="InterPro" id="IPR015793">
    <property type="entry name" value="Pyrv_Knase_brl"/>
</dbReference>
<keyword evidence="11" id="KW-0630">Potassium</keyword>
<evidence type="ECO:0000259" key="14">
    <source>
        <dbReference type="Pfam" id="PF00224"/>
    </source>
</evidence>
<comment type="cofactor">
    <cofactor evidence="1">
        <name>Mg(2+)</name>
        <dbReference type="ChEBI" id="CHEBI:18420"/>
    </cofactor>
</comment>
<dbReference type="PANTHER" id="PTHR11817">
    <property type="entry name" value="PYRUVATE KINASE"/>
    <property type="match status" value="1"/>
</dbReference>
<protein>
    <recommendedName>
        <fullName evidence="4">pyruvate kinase</fullName>
        <ecNumber evidence="4">2.7.1.40</ecNumber>
    </recommendedName>
</protein>
<dbReference type="GO" id="GO:0004743">
    <property type="term" value="F:pyruvate kinase activity"/>
    <property type="evidence" value="ECO:0007669"/>
    <property type="project" value="UniProtKB-EC"/>
</dbReference>
<dbReference type="InterPro" id="IPR001697">
    <property type="entry name" value="Pyr_Knase"/>
</dbReference>
<comment type="similarity">
    <text evidence="3">Belongs to the pyruvate kinase family.</text>
</comment>
<evidence type="ECO:0000256" key="8">
    <source>
        <dbReference type="ARBA" id="ARBA00022777"/>
    </source>
</evidence>
<evidence type="ECO:0000256" key="12">
    <source>
        <dbReference type="ARBA" id="ARBA00023152"/>
    </source>
</evidence>
<keyword evidence="6" id="KW-0479">Metal-binding</keyword>
<dbReference type="InterPro" id="IPR015795">
    <property type="entry name" value="Pyrv_Knase_C"/>
</dbReference>
<dbReference type="EC" id="2.7.1.40" evidence="4"/>
<dbReference type="Gene3D" id="3.40.1380.20">
    <property type="entry name" value="Pyruvate kinase, C-terminal domain"/>
    <property type="match status" value="1"/>
</dbReference>
<dbReference type="EMBL" id="CAESAF010000011">
    <property type="protein sequence ID" value="CAB4331668.1"/>
    <property type="molecule type" value="Genomic_DNA"/>
</dbReference>
<evidence type="ECO:0000256" key="13">
    <source>
        <dbReference type="ARBA" id="ARBA00023317"/>
    </source>
</evidence>
<dbReference type="InterPro" id="IPR011037">
    <property type="entry name" value="Pyrv_Knase-like_insert_dom_sf"/>
</dbReference>
<evidence type="ECO:0000256" key="5">
    <source>
        <dbReference type="ARBA" id="ARBA00022679"/>
    </source>
</evidence>
<evidence type="ECO:0000256" key="11">
    <source>
        <dbReference type="ARBA" id="ARBA00022958"/>
    </source>
</evidence>
<dbReference type="SUPFAM" id="SSF51621">
    <property type="entry name" value="Phosphoenolpyruvate/pyruvate domain"/>
    <property type="match status" value="1"/>
</dbReference>
<dbReference type="PROSITE" id="PS00110">
    <property type="entry name" value="PYRUVATE_KINASE"/>
    <property type="match status" value="1"/>
</dbReference>
<dbReference type="NCBIfam" id="TIGR01064">
    <property type="entry name" value="pyruv_kin"/>
    <property type="match status" value="1"/>
</dbReference>
<comment type="pathway">
    <text evidence="2">Carbohydrate degradation; glycolysis; pyruvate from D-glyceraldehyde 3-phosphate: step 5/5.</text>
</comment>
<dbReference type="GO" id="GO:0016301">
    <property type="term" value="F:kinase activity"/>
    <property type="evidence" value="ECO:0007669"/>
    <property type="project" value="UniProtKB-KW"/>
</dbReference>
<gene>
    <name evidence="16" type="ORF">UFOPK3574_00227</name>
</gene>
<dbReference type="GO" id="GO:0030955">
    <property type="term" value="F:potassium ion binding"/>
    <property type="evidence" value="ECO:0007669"/>
    <property type="project" value="InterPro"/>
</dbReference>
<dbReference type="Gene3D" id="2.40.33.10">
    <property type="entry name" value="PK beta-barrel domain-like"/>
    <property type="match status" value="1"/>
</dbReference>
<organism evidence="16">
    <name type="scientific">freshwater metagenome</name>
    <dbReference type="NCBI Taxonomy" id="449393"/>
    <lineage>
        <taxon>unclassified sequences</taxon>
        <taxon>metagenomes</taxon>
        <taxon>ecological metagenomes</taxon>
    </lineage>
</organism>
<dbReference type="InterPro" id="IPR015813">
    <property type="entry name" value="Pyrv/PenolPyrv_kinase-like_dom"/>
</dbReference>
<dbReference type="NCBIfam" id="NF004491">
    <property type="entry name" value="PRK05826.1"/>
    <property type="match status" value="1"/>
</dbReference>
<keyword evidence="7" id="KW-0547">Nucleotide-binding</keyword>
<dbReference type="PRINTS" id="PR01050">
    <property type="entry name" value="PYRUVTKNASE"/>
</dbReference>